<feature type="binding site" description="axial binding residue" evidence="15">
    <location>
        <position position="45"/>
    </location>
    <ligand>
        <name>heme</name>
        <dbReference type="ChEBI" id="CHEBI:30413"/>
    </ligand>
    <ligandPart>
        <name>Fe</name>
        <dbReference type="ChEBI" id="CHEBI:18248"/>
    </ligandPart>
</feature>
<evidence type="ECO:0000256" key="17">
    <source>
        <dbReference type="SAM" id="SignalP"/>
    </source>
</evidence>
<evidence type="ECO:0000256" key="6">
    <source>
        <dbReference type="ARBA" id="ARBA00022617"/>
    </source>
</evidence>
<dbReference type="GO" id="GO:0098552">
    <property type="term" value="C:side of membrane"/>
    <property type="evidence" value="ECO:0007669"/>
    <property type="project" value="UniProtKB-KW"/>
</dbReference>
<evidence type="ECO:0000256" key="15">
    <source>
        <dbReference type="PROSITE-ProRule" id="PRU01356"/>
    </source>
</evidence>
<dbReference type="OrthoDB" id="3065412at2759"/>
<dbReference type="AlphaFoldDB" id="A0A319EFJ8"/>
<dbReference type="PANTHER" id="PTHR37928">
    <property type="entry name" value="CFEM DOMAIN PROTEIN (AFU_ORTHOLOGUE AFUA_6G14090)"/>
    <property type="match status" value="1"/>
</dbReference>
<keyword evidence="11" id="KW-0472">Membrane</keyword>
<keyword evidence="12 15" id="KW-1015">Disulfide bond</keyword>
<name>A0A319EFJ8_ASPSB</name>
<evidence type="ECO:0000256" key="7">
    <source>
        <dbReference type="ARBA" id="ARBA00022622"/>
    </source>
</evidence>
<keyword evidence="9 17" id="KW-0732">Signal</keyword>
<comment type="similarity">
    <text evidence="3">Belongs to the RBT5 family.</text>
</comment>
<evidence type="ECO:0000259" key="18">
    <source>
        <dbReference type="PROSITE" id="PS52012"/>
    </source>
</evidence>
<dbReference type="PROSITE" id="PS52012">
    <property type="entry name" value="CFEM"/>
    <property type="match status" value="1"/>
</dbReference>
<evidence type="ECO:0000313" key="19">
    <source>
        <dbReference type="EMBL" id="PYI09017.1"/>
    </source>
</evidence>
<evidence type="ECO:0000256" key="16">
    <source>
        <dbReference type="SAM" id="MobiDB-lite"/>
    </source>
</evidence>
<evidence type="ECO:0000256" key="9">
    <source>
        <dbReference type="ARBA" id="ARBA00022729"/>
    </source>
</evidence>
<keyword evidence="6 15" id="KW-0349">Heme</keyword>
<comment type="subcellular location">
    <subcellularLocation>
        <location evidence="1">Cell membrane</location>
        <topology evidence="1">Lipid-anchor</topology>
        <topology evidence="1">GPI-anchor</topology>
    </subcellularLocation>
    <subcellularLocation>
        <location evidence="2">Secreted</location>
    </subcellularLocation>
</comment>
<keyword evidence="8 15" id="KW-0479">Metal-binding</keyword>
<keyword evidence="14" id="KW-0449">Lipoprotein</keyword>
<dbReference type="STRING" id="1448318.A0A319EFJ8"/>
<evidence type="ECO:0000256" key="14">
    <source>
        <dbReference type="ARBA" id="ARBA00023288"/>
    </source>
</evidence>
<feature type="signal peptide" evidence="17">
    <location>
        <begin position="1"/>
        <end position="19"/>
    </location>
</feature>
<dbReference type="PANTHER" id="PTHR37928:SF2">
    <property type="entry name" value="GPI ANCHORED CFEM DOMAIN PROTEIN (AFU_ORTHOLOGUE AFUA_6G10580)"/>
    <property type="match status" value="1"/>
</dbReference>
<dbReference type="SMART" id="SM00747">
    <property type="entry name" value="CFEM"/>
    <property type="match status" value="1"/>
</dbReference>
<feature type="chain" id="PRO_5016426162" description="CFEM domain-containing protein" evidence="17">
    <location>
        <begin position="20"/>
        <end position="197"/>
    </location>
</feature>
<evidence type="ECO:0000256" key="12">
    <source>
        <dbReference type="ARBA" id="ARBA00023157"/>
    </source>
</evidence>
<dbReference type="GO" id="GO:0046872">
    <property type="term" value="F:metal ion binding"/>
    <property type="evidence" value="ECO:0007669"/>
    <property type="project" value="UniProtKB-UniRule"/>
</dbReference>
<evidence type="ECO:0000256" key="2">
    <source>
        <dbReference type="ARBA" id="ARBA00004613"/>
    </source>
</evidence>
<feature type="domain" description="CFEM" evidence="18">
    <location>
        <begin position="1"/>
        <end position="106"/>
    </location>
</feature>
<organism evidence="19 20">
    <name type="scientific">Aspergillus sclerotiicarbonarius (strain CBS 121057 / IBT 28362)</name>
    <dbReference type="NCBI Taxonomy" id="1448318"/>
    <lineage>
        <taxon>Eukaryota</taxon>
        <taxon>Fungi</taxon>
        <taxon>Dikarya</taxon>
        <taxon>Ascomycota</taxon>
        <taxon>Pezizomycotina</taxon>
        <taxon>Eurotiomycetes</taxon>
        <taxon>Eurotiomycetidae</taxon>
        <taxon>Eurotiales</taxon>
        <taxon>Aspergillaceae</taxon>
        <taxon>Aspergillus</taxon>
        <taxon>Aspergillus subgen. Circumdati</taxon>
    </lineage>
</organism>
<evidence type="ECO:0000256" key="13">
    <source>
        <dbReference type="ARBA" id="ARBA00023180"/>
    </source>
</evidence>
<gene>
    <name evidence="19" type="ORF">BO78DRAFT_48657</name>
</gene>
<evidence type="ECO:0000256" key="10">
    <source>
        <dbReference type="ARBA" id="ARBA00023004"/>
    </source>
</evidence>
<comment type="caution">
    <text evidence="15">Lacks conserved residue(s) required for the propagation of feature annotation.</text>
</comment>
<evidence type="ECO:0000256" key="11">
    <source>
        <dbReference type="ARBA" id="ARBA00023136"/>
    </source>
</evidence>
<evidence type="ECO:0000256" key="8">
    <source>
        <dbReference type="ARBA" id="ARBA00022723"/>
    </source>
</evidence>
<sequence>MKLYHLPVAFLAGLSLVAAQGMESLPACARDCATGAIPKSCSAIDVGCICSNTSFITSISCCVATACSEQDQKSAITFAQQICSGAGVTDLPQSAGCTSGSTASATGESTTNTGASATITSSTANNGTNLDSPNTATSATATKTGTNTRSVKTQAATATDKNAASSTTSSSAAGMLWGDRTVGIAAVIGAALYVLLA</sequence>
<proteinExistence type="inferred from homology"/>
<protein>
    <recommendedName>
        <fullName evidence="18">CFEM domain-containing protein</fullName>
    </recommendedName>
</protein>
<dbReference type="GO" id="GO:0005886">
    <property type="term" value="C:plasma membrane"/>
    <property type="evidence" value="ECO:0007669"/>
    <property type="project" value="UniProtKB-SubCell"/>
</dbReference>
<keyword evidence="4" id="KW-1003">Cell membrane</keyword>
<feature type="disulfide bond" evidence="15">
    <location>
        <begin position="41"/>
        <end position="48"/>
    </location>
</feature>
<keyword evidence="5" id="KW-0964">Secreted</keyword>
<keyword evidence="7" id="KW-0336">GPI-anchor</keyword>
<evidence type="ECO:0000256" key="4">
    <source>
        <dbReference type="ARBA" id="ARBA00022475"/>
    </source>
</evidence>
<keyword evidence="13" id="KW-0325">Glycoprotein</keyword>
<keyword evidence="10 15" id="KW-0408">Iron</keyword>
<evidence type="ECO:0000313" key="20">
    <source>
        <dbReference type="Proteomes" id="UP000248423"/>
    </source>
</evidence>
<dbReference type="EMBL" id="KZ826330">
    <property type="protein sequence ID" value="PYI09017.1"/>
    <property type="molecule type" value="Genomic_DNA"/>
</dbReference>
<dbReference type="Pfam" id="PF05730">
    <property type="entry name" value="CFEM"/>
    <property type="match status" value="1"/>
</dbReference>
<accession>A0A319EFJ8</accession>
<evidence type="ECO:0000256" key="5">
    <source>
        <dbReference type="ARBA" id="ARBA00022525"/>
    </source>
</evidence>
<dbReference type="Proteomes" id="UP000248423">
    <property type="component" value="Unassembled WGS sequence"/>
</dbReference>
<feature type="disulfide bond" evidence="15">
    <location>
        <begin position="50"/>
        <end position="83"/>
    </location>
</feature>
<dbReference type="VEuPathDB" id="FungiDB:BO78DRAFT_48657"/>
<keyword evidence="20" id="KW-1185">Reference proteome</keyword>
<dbReference type="InterPro" id="IPR051735">
    <property type="entry name" value="CFEM_domain"/>
</dbReference>
<feature type="region of interest" description="Disordered" evidence="16">
    <location>
        <begin position="100"/>
        <end position="171"/>
    </location>
</feature>
<dbReference type="InterPro" id="IPR008427">
    <property type="entry name" value="Extracellular_membr_CFEM_dom"/>
</dbReference>
<dbReference type="GO" id="GO:0005576">
    <property type="term" value="C:extracellular region"/>
    <property type="evidence" value="ECO:0007669"/>
    <property type="project" value="UniProtKB-SubCell"/>
</dbReference>
<evidence type="ECO:0000256" key="1">
    <source>
        <dbReference type="ARBA" id="ARBA00004609"/>
    </source>
</evidence>
<evidence type="ECO:0000256" key="3">
    <source>
        <dbReference type="ARBA" id="ARBA00010031"/>
    </source>
</evidence>
<reference evidence="19 20" key="1">
    <citation type="submission" date="2018-02" db="EMBL/GenBank/DDBJ databases">
        <title>The genomes of Aspergillus section Nigri reveals drivers in fungal speciation.</title>
        <authorList>
            <consortium name="DOE Joint Genome Institute"/>
            <person name="Vesth T.C."/>
            <person name="Nybo J."/>
            <person name="Theobald S."/>
            <person name="Brandl J."/>
            <person name="Frisvad J.C."/>
            <person name="Nielsen K.F."/>
            <person name="Lyhne E.K."/>
            <person name="Kogle M.E."/>
            <person name="Kuo A."/>
            <person name="Riley R."/>
            <person name="Clum A."/>
            <person name="Nolan M."/>
            <person name="Lipzen A."/>
            <person name="Salamov A."/>
            <person name="Henrissat B."/>
            <person name="Wiebenga A."/>
            <person name="De vries R.P."/>
            <person name="Grigoriev I.V."/>
            <person name="Mortensen U.H."/>
            <person name="Andersen M.R."/>
            <person name="Baker S.E."/>
        </authorList>
    </citation>
    <scope>NUCLEOTIDE SEQUENCE [LARGE SCALE GENOMIC DNA]</scope>
    <source>
        <strain evidence="19 20">CBS 121057</strain>
    </source>
</reference>